<evidence type="ECO:0000313" key="1">
    <source>
        <dbReference type="WBParaSite" id="SCUD_0001859901-mRNA-1"/>
    </source>
</evidence>
<dbReference type="AlphaFoldDB" id="A0A183KU56"/>
<reference evidence="1" key="1">
    <citation type="submission" date="2016-06" db="UniProtKB">
        <authorList>
            <consortium name="WormBaseParasite"/>
        </authorList>
    </citation>
    <scope>IDENTIFICATION</scope>
</reference>
<name>A0A183KU56_9TREM</name>
<sequence>MGLDQAIKLEVCYNVDQSTDFDKNNENFHRDFRTLNLHYKMMLYGG</sequence>
<proteinExistence type="predicted"/>
<dbReference type="WBParaSite" id="SCUD_0001859901-mRNA-1">
    <property type="protein sequence ID" value="SCUD_0001859901-mRNA-1"/>
    <property type="gene ID" value="SCUD_0001859901"/>
</dbReference>
<organism evidence="1">
    <name type="scientific">Schistosoma curassoni</name>
    <dbReference type="NCBI Taxonomy" id="6186"/>
    <lineage>
        <taxon>Eukaryota</taxon>
        <taxon>Metazoa</taxon>
        <taxon>Spiralia</taxon>
        <taxon>Lophotrochozoa</taxon>
        <taxon>Platyhelminthes</taxon>
        <taxon>Trematoda</taxon>
        <taxon>Digenea</taxon>
        <taxon>Strigeidida</taxon>
        <taxon>Schistosomatoidea</taxon>
        <taxon>Schistosomatidae</taxon>
        <taxon>Schistosoma</taxon>
    </lineage>
</organism>
<protein>
    <submittedName>
        <fullName evidence="1">Uncharacterized protein</fullName>
    </submittedName>
</protein>
<accession>A0A183KU56</accession>